<dbReference type="InterPro" id="IPR015424">
    <property type="entry name" value="PyrdxlP-dep_Trfase"/>
</dbReference>
<organism evidence="6 7">
    <name type="scientific">Longispora fulva</name>
    <dbReference type="NCBI Taxonomy" id="619741"/>
    <lineage>
        <taxon>Bacteria</taxon>
        <taxon>Bacillati</taxon>
        <taxon>Actinomycetota</taxon>
        <taxon>Actinomycetes</taxon>
        <taxon>Micromonosporales</taxon>
        <taxon>Micromonosporaceae</taxon>
        <taxon>Longispora</taxon>
    </lineage>
</organism>
<proteinExistence type="inferred from homology"/>
<name>A0A8J7GN61_9ACTN</name>
<dbReference type="CDD" id="cd00616">
    <property type="entry name" value="AHBA_syn"/>
    <property type="match status" value="1"/>
</dbReference>
<accession>A0A8J7GN61</accession>
<dbReference type="InterPro" id="IPR015421">
    <property type="entry name" value="PyrdxlP-dep_Trfase_major"/>
</dbReference>
<dbReference type="RefSeq" id="WP_197007373.1">
    <property type="nucleotide sequence ID" value="NZ_BONS01000019.1"/>
</dbReference>
<dbReference type="Pfam" id="PF01041">
    <property type="entry name" value="DegT_DnrJ_EryC1"/>
    <property type="match status" value="1"/>
</dbReference>
<comment type="similarity">
    <text evidence="2 5">Belongs to the DegT/DnrJ/EryC1 family.</text>
</comment>
<feature type="modified residue" description="N6-(pyridoxal phosphate)lysine" evidence="4">
    <location>
        <position position="186"/>
    </location>
</feature>
<evidence type="ECO:0000313" key="7">
    <source>
        <dbReference type="Proteomes" id="UP000622552"/>
    </source>
</evidence>
<evidence type="ECO:0000256" key="1">
    <source>
        <dbReference type="ARBA" id="ARBA00022898"/>
    </source>
</evidence>
<dbReference type="PIRSF" id="PIRSF000390">
    <property type="entry name" value="PLP_StrS"/>
    <property type="match status" value="1"/>
</dbReference>
<keyword evidence="1 4" id="KW-0663">Pyridoxal phosphate</keyword>
<dbReference type="GO" id="GO:0008483">
    <property type="term" value="F:transaminase activity"/>
    <property type="evidence" value="ECO:0007669"/>
    <property type="project" value="TreeGrafter"/>
</dbReference>
<protein>
    <submittedName>
        <fullName evidence="6">dTDP-4-amino-4,6-dideoxygalactose transaminase</fullName>
    </submittedName>
</protein>
<feature type="active site" description="Proton acceptor" evidence="3">
    <location>
        <position position="186"/>
    </location>
</feature>
<dbReference type="SUPFAM" id="SSF53383">
    <property type="entry name" value="PLP-dependent transferases"/>
    <property type="match status" value="1"/>
</dbReference>
<comment type="caution">
    <text evidence="6">The sequence shown here is derived from an EMBL/GenBank/DDBJ whole genome shotgun (WGS) entry which is preliminary data.</text>
</comment>
<evidence type="ECO:0000256" key="5">
    <source>
        <dbReference type="RuleBase" id="RU004508"/>
    </source>
</evidence>
<dbReference type="InterPro" id="IPR000653">
    <property type="entry name" value="DegT/StrS_aminotransferase"/>
</dbReference>
<dbReference type="PANTHER" id="PTHR30244">
    <property type="entry name" value="TRANSAMINASE"/>
    <property type="match status" value="1"/>
</dbReference>
<evidence type="ECO:0000256" key="4">
    <source>
        <dbReference type="PIRSR" id="PIRSR000390-2"/>
    </source>
</evidence>
<dbReference type="Gene3D" id="3.40.640.10">
    <property type="entry name" value="Type I PLP-dependent aspartate aminotransferase-like (Major domain)"/>
    <property type="match status" value="1"/>
</dbReference>
<keyword evidence="7" id="KW-1185">Reference proteome</keyword>
<sequence length="362" mass="38346">MKVPFMDLRAMHAPIEDRVLELVRELAGTSAFIGGRHVAEFESAWAAYCGVEHAVGVANGTDAIVLTLRALGVGPGDEVLVPANTFIASAAAVSAAGATPVFVDVDPVHLQVTPDTLDAGRTERTKAVLLVHLYGHIVLPEPILAFANAHGLVVVEDAAQAHGATWEGRRAGSFGVAACFSFYPGKNLGAWGDGGAVVTDDPALAERIRTLANHGRAGGDHYRHAEIGINSRLDAMQAGILSLKLPLLDGWNAQKDDIVDLYRNKLGGMIVEPPDGVTSAWHLLVVRVADRDAVRAELDRKEIQTGVHYPIPCHQQPAYNVAAHAPVAESAARELLSLPLFPTMTEAQVEYVSAALTGALRG</sequence>
<dbReference type="PANTHER" id="PTHR30244:SF36">
    <property type="entry name" value="3-OXO-GLUCOSE-6-PHOSPHATE:GLUTAMATE AMINOTRANSFERASE"/>
    <property type="match status" value="1"/>
</dbReference>
<dbReference type="GO" id="GO:0030170">
    <property type="term" value="F:pyridoxal phosphate binding"/>
    <property type="evidence" value="ECO:0007669"/>
    <property type="project" value="TreeGrafter"/>
</dbReference>
<gene>
    <name evidence="6" type="ORF">IW245_007069</name>
</gene>
<evidence type="ECO:0000313" key="6">
    <source>
        <dbReference type="EMBL" id="MBG6140875.1"/>
    </source>
</evidence>
<dbReference type="EMBL" id="JADOUF010000001">
    <property type="protein sequence ID" value="MBG6140875.1"/>
    <property type="molecule type" value="Genomic_DNA"/>
</dbReference>
<dbReference type="AlphaFoldDB" id="A0A8J7GN61"/>
<dbReference type="Gene3D" id="3.90.1150.10">
    <property type="entry name" value="Aspartate Aminotransferase, domain 1"/>
    <property type="match status" value="1"/>
</dbReference>
<dbReference type="InterPro" id="IPR015422">
    <property type="entry name" value="PyrdxlP-dep_Trfase_small"/>
</dbReference>
<dbReference type="GO" id="GO:0000271">
    <property type="term" value="P:polysaccharide biosynthetic process"/>
    <property type="evidence" value="ECO:0007669"/>
    <property type="project" value="TreeGrafter"/>
</dbReference>
<dbReference type="Proteomes" id="UP000622552">
    <property type="component" value="Unassembled WGS sequence"/>
</dbReference>
<evidence type="ECO:0000256" key="3">
    <source>
        <dbReference type="PIRSR" id="PIRSR000390-1"/>
    </source>
</evidence>
<evidence type="ECO:0000256" key="2">
    <source>
        <dbReference type="ARBA" id="ARBA00037999"/>
    </source>
</evidence>
<reference evidence="6" key="1">
    <citation type="submission" date="2020-11" db="EMBL/GenBank/DDBJ databases">
        <title>Sequencing the genomes of 1000 actinobacteria strains.</title>
        <authorList>
            <person name="Klenk H.-P."/>
        </authorList>
    </citation>
    <scope>NUCLEOTIDE SEQUENCE</scope>
    <source>
        <strain evidence="6">DSM 45356</strain>
    </source>
</reference>